<dbReference type="InterPro" id="IPR007433">
    <property type="entry name" value="DUF481"/>
</dbReference>
<organism evidence="1">
    <name type="scientific">hydrothermal vent metagenome</name>
    <dbReference type="NCBI Taxonomy" id="652676"/>
    <lineage>
        <taxon>unclassified sequences</taxon>
        <taxon>metagenomes</taxon>
        <taxon>ecological metagenomes</taxon>
    </lineage>
</organism>
<gene>
    <name evidence="1" type="ORF">MNBD_IGNAVI01-3135</name>
</gene>
<dbReference type="EMBL" id="UOGD01000264">
    <property type="protein sequence ID" value="VAX24041.1"/>
    <property type="molecule type" value="Genomic_DNA"/>
</dbReference>
<dbReference type="AlphaFoldDB" id="A0A3B1CBM2"/>
<reference evidence="1" key="1">
    <citation type="submission" date="2018-06" db="EMBL/GenBank/DDBJ databases">
        <authorList>
            <person name="Zhirakovskaya E."/>
        </authorList>
    </citation>
    <scope>NUCLEOTIDE SEQUENCE</scope>
</reference>
<accession>A0A3B1CBM2</accession>
<evidence type="ECO:0008006" key="2">
    <source>
        <dbReference type="Google" id="ProtNLM"/>
    </source>
</evidence>
<protein>
    <recommendedName>
        <fullName evidence="2">DUF481 domain-containing protein</fullName>
    </recommendedName>
</protein>
<dbReference type="Pfam" id="PF04338">
    <property type="entry name" value="DUF481"/>
    <property type="match status" value="1"/>
</dbReference>
<evidence type="ECO:0000313" key="1">
    <source>
        <dbReference type="EMBL" id="VAX24041.1"/>
    </source>
</evidence>
<sequence length="357" mass="40878">MRKFQLFIIFILFAISTMYAQTDSLVFSKSETIIGEIKYMKLGVLKIGTNYSENDFEIEWAGVKEIYSNRTYIITLSDGERLIGTINTNPKNKSEVEIITHESEELKMDGLDLKHVTIGSKKLNFNQMDVVNIEPLDSGFWDQLSASIDFGYTFTKANNVSQFTLRSNLGYLTENWNADFSLDAVRSSQDSVENTQRTDINFGYSYFIGKNWFISGSANFLKNDEQKLKLRSTPKVGIGNFLVQTNHVYLSLSAGAAWNNETYTDPTIENRSTAEAYFGTEYNMFDFGDLSLLTNLFAYKSLNNTSRFRTDFKIDLKYDLPYDFYVKLGYTLNYDSQPVEGASQSDYVLQTTFGWEL</sequence>
<proteinExistence type="predicted"/>
<name>A0A3B1CBM2_9ZZZZ</name>